<evidence type="ECO:0000313" key="7">
    <source>
        <dbReference type="Proteomes" id="UP000053091"/>
    </source>
</evidence>
<dbReference type="PATRIC" id="fig|1678841.3.peg.2005"/>
<protein>
    <submittedName>
        <fullName evidence="6">Zinc transporter ZupT</fullName>
    </submittedName>
</protein>
<evidence type="ECO:0000313" key="6">
    <source>
        <dbReference type="EMBL" id="GAP43644.1"/>
    </source>
</evidence>
<dbReference type="Pfam" id="PF02535">
    <property type="entry name" value="Zip"/>
    <property type="match status" value="1"/>
</dbReference>
<dbReference type="STRING" id="1678841.TBC1_111800"/>
<dbReference type="PANTHER" id="PTHR16950">
    <property type="entry name" value="ZINC TRANSPORTER SLC39A7 HISTIDINE-RICH MEMBRANE PROTEIN KE4"/>
    <property type="match status" value="1"/>
</dbReference>
<dbReference type="InterPro" id="IPR003689">
    <property type="entry name" value="ZIP"/>
</dbReference>
<proteinExistence type="predicted"/>
<dbReference type="InterPro" id="IPR036259">
    <property type="entry name" value="MFS_trans_sf"/>
</dbReference>
<feature type="transmembrane region" description="Helical" evidence="5">
    <location>
        <begin position="226"/>
        <end position="244"/>
    </location>
</feature>
<comment type="subcellular location">
    <subcellularLocation>
        <location evidence="1">Membrane</location>
        <topology evidence="1">Multi-pass membrane protein</topology>
    </subcellularLocation>
</comment>
<keyword evidence="2 5" id="KW-0812">Transmembrane</keyword>
<gene>
    <name evidence="6" type="ORF">TBC1_111800</name>
</gene>
<dbReference type="GO" id="GO:0046873">
    <property type="term" value="F:metal ion transmembrane transporter activity"/>
    <property type="evidence" value="ECO:0007669"/>
    <property type="project" value="InterPro"/>
</dbReference>
<accession>A0A0S7BSI8</accession>
<keyword evidence="4 5" id="KW-0472">Membrane</keyword>
<name>A0A0S7BSI8_9BACT</name>
<dbReference type="RefSeq" id="WP_062041089.1">
    <property type="nucleotide sequence ID" value="NZ_DF968182.1"/>
</dbReference>
<feature type="transmembrane region" description="Helical" evidence="5">
    <location>
        <begin position="38"/>
        <end position="56"/>
    </location>
</feature>
<dbReference type="PANTHER" id="PTHR16950:SF16">
    <property type="entry name" value="ZINC TRANSPORTER ZIP13"/>
    <property type="match status" value="1"/>
</dbReference>
<reference evidence="6" key="1">
    <citation type="journal article" date="2015" name="Genome Announc.">
        <title>Draft Genome Sequence of Bacteroidales Strain TBC1, a Novel Isolate from a Methanogenic Wastewater Treatment System.</title>
        <authorList>
            <person name="Tourlousse D.M."/>
            <person name="Matsuura N."/>
            <person name="Sun L."/>
            <person name="Toyonaga M."/>
            <person name="Kuroda K."/>
            <person name="Ohashi A."/>
            <person name="Cruz R."/>
            <person name="Yamaguchi T."/>
            <person name="Sekiguchi Y."/>
        </authorList>
    </citation>
    <scope>NUCLEOTIDE SEQUENCE [LARGE SCALE GENOMIC DNA]</scope>
    <source>
        <strain evidence="6">TBC1</strain>
    </source>
</reference>
<evidence type="ECO:0000256" key="5">
    <source>
        <dbReference type="SAM" id="Phobius"/>
    </source>
</evidence>
<evidence type="ECO:0000256" key="2">
    <source>
        <dbReference type="ARBA" id="ARBA00022692"/>
    </source>
</evidence>
<feature type="transmembrane region" description="Helical" evidence="5">
    <location>
        <begin position="68"/>
        <end position="88"/>
    </location>
</feature>
<dbReference type="OrthoDB" id="9806593at2"/>
<evidence type="ECO:0000256" key="4">
    <source>
        <dbReference type="ARBA" id="ARBA00023136"/>
    </source>
</evidence>
<feature type="transmembrane region" description="Helical" evidence="5">
    <location>
        <begin position="6"/>
        <end position="26"/>
    </location>
</feature>
<dbReference type="SUPFAM" id="SSF103473">
    <property type="entry name" value="MFS general substrate transporter"/>
    <property type="match status" value="1"/>
</dbReference>
<dbReference type="EMBL" id="DF968182">
    <property type="protein sequence ID" value="GAP43644.1"/>
    <property type="molecule type" value="Genomic_DNA"/>
</dbReference>
<keyword evidence="3 5" id="KW-1133">Transmembrane helix</keyword>
<dbReference type="Proteomes" id="UP000053091">
    <property type="component" value="Unassembled WGS sequence"/>
</dbReference>
<evidence type="ECO:0000256" key="1">
    <source>
        <dbReference type="ARBA" id="ARBA00004141"/>
    </source>
</evidence>
<keyword evidence="7" id="KW-1185">Reference proteome</keyword>
<dbReference type="GO" id="GO:0016020">
    <property type="term" value="C:membrane"/>
    <property type="evidence" value="ECO:0007669"/>
    <property type="project" value="UniProtKB-SubCell"/>
</dbReference>
<organism evidence="6">
    <name type="scientific">Lentimicrobium saccharophilum</name>
    <dbReference type="NCBI Taxonomy" id="1678841"/>
    <lineage>
        <taxon>Bacteria</taxon>
        <taxon>Pseudomonadati</taxon>
        <taxon>Bacteroidota</taxon>
        <taxon>Bacteroidia</taxon>
        <taxon>Bacteroidales</taxon>
        <taxon>Lentimicrobiaceae</taxon>
        <taxon>Lentimicrobium</taxon>
    </lineage>
</organism>
<dbReference type="AlphaFoldDB" id="A0A0S7BSI8"/>
<evidence type="ECO:0000256" key="3">
    <source>
        <dbReference type="ARBA" id="ARBA00022989"/>
    </source>
</evidence>
<sequence length="247" mass="26872">MELIQVLIALFLGSIGSVALAGVMFFLSDEKLNKVSTYLMYLAGGTLLGAALLGMIPKALTLESPEIIFPSILGGILFFFVLEKIILWRSCRNKNCERHMNAAAPIILIGDAFHNAIDGVVIAASFLTSTEMGVFVTLSVILHEIPQELGDFGILIKSGFSRSKAFWFNVLSGASAMVFGVIAFFTLDKIQSLIPHALAFSAASFLYISLADLIPEMHRKTKLNDSLRQVILVSIGISVIYLIINTK</sequence>
<feature type="transmembrane region" description="Helical" evidence="5">
    <location>
        <begin position="166"/>
        <end position="187"/>
    </location>
</feature>
<feature type="transmembrane region" description="Helical" evidence="5">
    <location>
        <begin position="193"/>
        <end position="214"/>
    </location>
</feature>